<proteinExistence type="predicted"/>
<dbReference type="SUPFAM" id="SSF103025">
    <property type="entry name" value="Folate-binding domain"/>
    <property type="match status" value="1"/>
</dbReference>
<dbReference type="Gene3D" id="3.30.1360.120">
    <property type="entry name" value="Probable tRNA modification gtpase trme, domain 1"/>
    <property type="match status" value="1"/>
</dbReference>
<evidence type="ECO:0000313" key="2">
    <source>
        <dbReference type="Proteomes" id="UP000283587"/>
    </source>
</evidence>
<dbReference type="AlphaFoldDB" id="A0A419A5H8"/>
<keyword evidence="2" id="KW-1185">Reference proteome</keyword>
<comment type="caution">
    <text evidence="1">The sequence shown here is derived from an EMBL/GenBank/DDBJ whole genome shotgun (WGS) entry which is preliminary data.</text>
</comment>
<protein>
    <submittedName>
        <fullName evidence="1">Sarcosine oxidase subunit gamma</fullName>
    </submittedName>
</protein>
<dbReference type="EMBL" id="QZEW01000057">
    <property type="protein sequence ID" value="RJL10730.1"/>
    <property type="molecule type" value="Genomic_DNA"/>
</dbReference>
<reference evidence="2" key="1">
    <citation type="submission" date="2018-09" db="EMBL/GenBank/DDBJ databases">
        <title>Paracoccus onubensis nov. sp. a moderate halophilic bacterium isolated from Gruta de las Maravillas (Aracena, Spain).</title>
        <authorList>
            <person name="Jurado V."/>
            <person name="Gutierrez-Patricio S."/>
            <person name="Gonzalez-Pimentel J.L."/>
            <person name="Miller A.Z."/>
            <person name="Laiz L."/>
            <person name="Saiz-Jimenez C."/>
        </authorList>
    </citation>
    <scope>NUCLEOTIDE SEQUENCE [LARGE SCALE GENOMIC DNA]</scope>
    <source>
        <strain evidence="2">DSM 26381</strain>
    </source>
</reference>
<evidence type="ECO:0000313" key="1">
    <source>
        <dbReference type="EMBL" id="RJL10730.1"/>
    </source>
</evidence>
<sequence>MTELATLTALGADAPAQRHAGALTITENAGLALASLALRRGTAQPAPFGLALPGPGGWAEGRGVSGFWTGPGQWMIEAPGRADEDFAAALAAEAPGCSITEQTDGWAAFEIVSDSGDAPIRALMEKLVNIDAAAFGAGRATRTVLDHMGVFAIRRADDRLAIIGARSSAASLWHALAETAARLEGVGT</sequence>
<dbReference type="InterPro" id="IPR027266">
    <property type="entry name" value="TrmE/GcvT-like"/>
</dbReference>
<name>A0A419A5H8_9RHOB</name>
<gene>
    <name evidence="1" type="ORF">D3P05_13755</name>
</gene>
<organism evidence="1 2">
    <name type="scientific">Paracoccus siganidrum</name>
    <dbReference type="NCBI Taxonomy" id="1276757"/>
    <lineage>
        <taxon>Bacteria</taxon>
        <taxon>Pseudomonadati</taxon>
        <taxon>Pseudomonadota</taxon>
        <taxon>Alphaproteobacteria</taxon>
        <taxon>Rhodobacterales</taxon>
        <taxon>Paracoccaceae</taxon>
        <taxon>Paracoccus</taxon>
    </lineage>
</organism>
<dbReference type="OrthoDB" id="7356349at2"/>
<dbReference type="Proteomes" id="UP000283587">
    <property type="component" value="Unassembled WGS sequence"/>
</dbReference>
<dbReference type="RefSeq" id="WP_119898730.1">
    <property type="nucleotide sequence ID" value="NZ_QNRC01000035.1"/>
</dbReference>
<accession>A0A419A5H8</accession>